<keyword evidence="2" id="KW-0808">Transferase</keyword>
<dbReference type="SUPFAM" id="SSF55729">
    <property type="entry name" value="Acyl-CoA N-acyltransferases (Nat)"/>
    <property type="match status" value="1"/>
</dbReference>
<dbReference type="Pfam" id="PF00583">
    <property type="entry name" value="Acetyltransf_1"/>
    <property type="match status" value="1"/>
</dbReference>
<dbReference type="PATRIC" id="fig|61435.8.peg.878"/>
<evidence type="ECO:0000259" key="1">
    <source>
        <dbReference type="PROSITE" id="PS51186"/>
    </source>
</evidence>
<dbReference type="AlphaFoldDB" id="A0A142VBI7"/>
<evidence type="ECO:0000313" key="2">
    <source>
        <dbReference type="EMBL" id="AMU86707.1"/>
    </source>
</evidence>
<dbReference type="InterPro" id="IPR052523">
    <property type="entry name" value="Trichothecene_AcTrans"/>
</dbReference>
<dbReference type="CDD" id="cd04301">
    <property type="entry name" value="NAT_SF"/>
    <property type="match status" value="1"/>
</dbReference>
<evidence type="ECO:0000313" key="3">
    <source>
        <dbReference type="Proteomes" id="UP000076394"/>
    </source>
</evidence>
<proteinExistence type="predicted"/>
<name>A0A142VBI7_9CHLR</name>
<organism evidence="2 3">
    <name type="scientific">Dehalococcoides mccartyi</name>
    <dbReference type="NCBI Taxonomy" id="61435"/>
    <lineage>
        <taxon>Bacteria</taxon>
        <taxon>Bacillati</taxon>
        <taxon>Chloroflexota</taxon>
        <taxon>Dehalococcoidia</taxon>
        <taxon>Dehalococcoidales</taxon>
        <taxon>Dehalococcoidaceae</taxon>
        <taxon>Dehalococcoides</taxon>
    </lineage>
</organism>
<reference evidence="2 3" key="1">
    <citation type="submission" date="2015-03" db="EMBL/GenBank/DDBJ databases">
        <title>Genomic characterization of Dehalococcoides mccartyi strain 11a5, an unusal plasmid-containing chloroethene dechlorinator.</title>
        <authorList>
            <person name="Zhao S."/>
            <person name="Ding C."/>
            <person name="He J."/>
        </authorList>
    </citation>
    <scope>NUCLEOTIDE SEQUENCE [LARGE SCALE GENOMIC DNA]</scope>
    <source>
        <strain evidence="2 3">11a5</strain>
    </source>
</reference>
<accession>A0A142VBI7</accession>
<dbReference type="Gene3D" id="3.40.630.30">
    <property type="match status" value="1"/>
</dbReference>
<dbReference type="GO" id="GO:0016747">
    <property type="term" value="F:acyltransferase activity, transferring groups other than amino-acyl groups"/>
    <property type="evidence" value="ECO:0007669"/>
    <property type="project" value="InterPro"/>
</dbReference>
<dbReference type="Proteomes" id="UP000076394">
    <property type="component" value="Chromosome"/>
</dbReference>
<dbReference type="PROSITE" id="PS51186">
    <property type="entry name" value="GNAT"/>
    <property type="match status" value="1"/>
</dbReference>
<dbReference type="RefSeq" id="WP_034376472.1">
    <property type="nucleotide sequence ID" value="NZ_AP024514.1"/>
</dbReference>
<sequence length="209" mass="23818">MEEIPLQYLYKLNKSDIPKAAGVCARAFHDDPVMQEISKEEARIDALYQIFEYILKTGMDSGQAYASSANLEGIALWEPNNVRKTFNQRLRHLFYLFQVRNQLPLLTEMSRVDKISQTLRNKHAPAIYFHLALLAVDPEYQGNGIAGHLVRPMLDFMNETGIPCYLETQSSQNVSMYEHLGFKLLASQVITGTSQTIYGMLKNPDRKVS</sequence>
<gene>
    <name evidence="2" type="ORF">Dm11a5_0881</name>
</gene>
<dbReference type="PANTHER" id="PTHR42791:SF1">
    <property type="entry name" value="N-ACETYLTRANSFERASE DOMAIN-CONTAINING PROTEIN"/>
    <property type="match status" value="1"/>
</dbReference>
<dbReference type="InterPro" id="IPR000182">
    <property type="entry name" value="GNAT_dom"/>
</dbReference>
<protein>
    <submittedName>
        <fullName evidence="2">GNAT family acetyltransferase</fullName>
    </submittedName>
</protein>
<dbReference type="OrthoDB" id="9775804at2"/>
<dbReference type="EMBL" id="CP011127">
    <property type="protein sequence ID" value="AMU86707.1"/>
    <property type="molecule type" value="Genomic_DNA"/>
</dbReference>
<dbReference type="PANTHER" id="PTHR42791">
    <property type="entry name" value="GNAT FAMILY ACETYLTRANSFERASE"/>
    <property type="match status" value="1"/>
</dbReference>
<dbReference type="InterPro" id="IPR016181">
    <property type="entry name" value="Acyl_CoA_acyltransferase"/>
</dbReference>
<feature type="domain" description="N-acetyltransferase" evidence="1">
    <location>
        <begin position="37"/>
        <end position="205"/>
    </location>
</feature>